<protein>
    <submittedName>
        <fullName evidence="3">TIGR04157 family glycosyltransferase</fullName>
    </submittedName>
</protein>
<dbReference type="InterPro" id="IPR028098">
    <property type="entry name" value="Glyco_trans_4-like_N"/>
</dbReference>
<dbReference type="AlphaFoldDB" id="A0A9Q4JH48"/>
<evidence type="ECO:0000259" key="2">
    <source>
        <dbReference type="Pfam" id="PF13439"/>
    </source>
</evidence>
<dbReference type="SUPFAM" id="SSF53756">
    <property type="entry name" value="UDP-Glycosyltransferase/glycogen phosphorylase"/>
    <property type="match status" value="1"/>
</dbReference>
<dbReference type="GO" id="GO:0016757">
    <property type="term" value="F:glycosyltransferase activity"/>
    <property type="evidence" value="ECO:0007669"/>
    <property type="project" value="InterPro"/>
</dbReference>
<dbReference type="PANTHER" id="PTHR45947:SF3">
    <property type="entry name" value="SULFOQUINOVOSYL TRANSFERASE SQD2"/>
    <property type="match status" value="1"/>
</dbReference>
<feature type="domain" description="Glycosyl transferase family 1" evidence="1">
    <location>
        <begin position="216"/>
        <end position="384"/>
    </location>
</feature>
<dbReference type="RefSeq" id="WP_250719225.1">
    <property type="nucleotide sequence ID" value="NZ_JAGJHE010000008.1"/>
</dbReference>
<dbReference type="InterPro" id="IPR026419">
    <property type="entry name" value="Glyco_rSAM_CFB"/>
</dbReference>
<dbReference type="Pfam" id="PF13439">
    <property type="entry name" value="Glyco_transf_4"/>
    <property type="match status" value="1"/>
</dbReference>
<name>A0A9Q4JH48_BACFG</name>
<dbReference type="NCBIfam" id="TIGR04157">
    <property type="entry name" value="glyco_rSAM_CFB"/>
    <property type="match status" value="1"/>
</dbReference>
<dbReference type="Proteomes" id="UP001079672">
    <property type="component" value="Unassembled WGS sequence"/>
</dbReference>
<proteinExistence type="predicted"/>
<feature type="domain" description="Glycosyltransferase subfamily 4-like N-terminal" evidence="2">
    <location>
        <begin position="19"/>
        <end position="204"/>
    </location>
</feature>
<dbReference type="InterPro" id="IPR001296">
    <property type="entry name" value="Glyco_trans_1"/>
</dbReference>
<accession>A0A9Q4JH48</accession>
<comment type="caution">
    <text evidence="3">The sequence shown here is derived from an EMBL/GenBank/DDBJ whole genome shotgun (WGS) entry which is preliminary data.</text>
</comment>
<gene>
    <name evidence="3" type="ORF">O1433_13330</name>
</gene>
<reference evidence="3" key="1">
    <citation type="submission" date="2022-12" db="EMBL/GenBank/DDBJ databases">
        <title>Development of a Multilocus Sequence Typing Scheme for Bacteroides fragilis Based on Whole Genome Sequencing Data and Clinical Application.</title>
        <authorList>
            <person name="Nielsen F.D."/>
            <person name="Justesen U.S."/>
        </authorList>
    </citation>
    <scope>NUCLEOTIDE SEQUENCE</scope>
    <source>
        <strain evidence="3">BF_AM_ODE_DK_2015_4</strain>
    </source>
</reference>
<dbReference type="EMBL" id="JAPTZU010000007">
    <property type="protein sequence ID" value="MCZ2688479.1"/>
    <property type="molecule type" value="Genomic_DNA"/>
</dbReference>
<evidence type="ECO:0000259" key="1">
    <source>
        <dbReference type="Pfam" id="PF00534"/>
    </source>
</evidence>
<evidence type="ECO:0000313" key="4">
    <source>
        <dbReference type="Proteomes" id="UP001079672"/>
    </source>
</evidence>
<organism evidence="3 4">
    <name type="scientific">Bacteroides fragilis</name>
    <dbReference type="NCBI Taxonomy" id="817"/>
    <lineage>
        <taxon>Bacteria</taxon>
        <taxon>Pseudomonadati</taxon>
        <taxon>Bacteroidota</taxon>
        <taxon>Bacteroidia</taxon>
        <taxon>Bacteroidales</taxon>
        <taxon>Bacteroidaceae</taxon>
        <taxon>Bacteroides</taxon>
    </lineage>
</organism>
<dbReference type="Gene3D" id="3.40.50.2000">
    <property type="entry name" value="Glycogen Phosphorylase B"/>
    <property type="match status" value="2"/>
</dbReference>
<dbReference type="InterPro" id="IPR050194">
    <property type="entry name" value="Glycosyltransferase_grp1"/>
</dbReference>
<dbReference type="PANTHER" id="PTHR45947">
    <property type="entry name" value="SULFOQUINOVOSYL TRANSFERASE SQD2"/>
    <property type="match status" value="1"/>
</dbReference>
<evidence type="ECO:0000313" key="3">
    <source>
        <dbReference type="EMBL" id="MCZ2688479.1"/>
    </source>
</evidence>
<dbReference type="CDD" id="cd03801">
    <property type="entry name" value="GT4_PimA-like"/>
    <property type="match status" value="1"/>
</dbReference>
<dbReference type="Pfam" id="PF00534">
    <property type="entry name" value="Glycos_transf_1"/>
    <property type="match status" value="1"/>
</dbReference>
<sequence>MKHIYIFNNATRAAEYGIGTYINQMLCCLKEVPQLRITLVNLNTEKTEQTVEEAESVRIIQIPIIKYSGTEHNYYRYYRNLLYVLIPYIRIEEENIFHLNYLHNRPIASLLKREYPSCRILLTIHYMNWCFTLKGNASLFKQILSKTKDTRNEQEEEIYQDFQNDRKLFKEVDRIICLSQYTCQLLHNMYSVSDDKTALIYNGLVDEALFLSSNEKEQKKQALLFDKEDKIILFVGRLDEIKGLDILIKAFRNILHKEPKARLLVVGDGDFKVYLKEATDVTVRITYTGKVSKEQLYEYYQIATVGVMPSFHEQCSYVGIEMMMHGIPLIGTDSTGLSEMVEEECRLHIDENNKSLIIPEELSDLLSIILSNSPNNDLRTKYRKRYKNNYSLSAMKTKFLHLLDT</sequence>